<dbReference type="PANTHER" id="PTHR28286:SF2">
    <property type="entry name" value="BACTERIORHODOPSIN _OPSIN, NOPA (EUROFUNG)"/>
    <property type="match status" value="1"/>
</dbReference>
<evidence type="ECO:0000256" key="9">
    <source>
        <dbReference type="ARBA" id="ARBA00023136"/>
    </source>
</evidence>
<evidence type="ECO:0000256" key="10">
    <source>
        <dbReference type="ARBA" id="ARBA00023170"/>
    </source>
</evidence>
<dbReference type="PANTHER" id="PTHR28286">
    <property type="match status" value="1"/>
</dbReference>
<dbReference type="GO" id="GO:0010461">
    <property type="term" value="F:light-activated monoatomic ion channel activity"/>
    <property type="evidence" value="ECO:0007669"/>
    <property type="project" value="InterPro"/>
</dbReference>
<evidence type="ECO:0000256" key="13">
    <source>
        <dbReference type="SAM" id="Phobius"/>
    </source>
</evidence>
<dbReference type="SUPFAM" id="SSF81321">
    <property type="entry name" value="Family A G protein-coupled receptor-like"/>
    <property type="match status" value="1"/>
</dbReference>
<evidence type="ECO:0000256" key="12">
    <source>
        <dbReference type="PIRSR" id="PIRSR038142-50"/>
    </source>
</evidence>
<dbReference type="CDD" id="cd15242">
    <property type="entry name" value="7tm_Proteorhodopsin"/>
    <property type="match status" value="1"/>
</dbReference>
<feature type="transmembrane region" description="Helical" evidence="13">
    <location>
        <begin position="127"/>
        <end position="145"/>
    </location>
</feature>
<keyword evidence="6 12" id="KW-0681">Retinal protein</keyword>
<dbReference type="Pfam" id="PF01036">
    <property type="entry name" value="Bac_rhodopsin"/>
    <property type="match status" value="1"/>
</dbReference>
<reference evidence="14 15" key="1">
    <citation type="submission" date="2020-02" db="EMBL/GenBank/DDBJ databases">
        <title>Balneolaceae bacterium YR4-1, complete genome.</title>
        <authorList>
            <person name="Li Y."/>
            <person name="Wu S."/>
        </authorList>
    </citation>
    <scope>NUCLEOTIDE SEQUENCE [LARGE SCALE GENOMIC DNA]</scope>
    <source>
        <strain evidence="14 15">YR4-1</strain>
    </source>
</reference>
<feature type="modified residue" description="N6-(retinylidene)lysine" evidence="12">
    <location>
        <position position="233"/>
    </location>
</feature>
<comment type="caution">
    <text evidence="14">The sequence shown here is derived from an EMBL/GenBank/DDBJ whole genome shotgun (WGS) entry which is preliminary data.</text>
</comment>
<dbReference type="PIRSF" id="PIRSF038142">
    <property type="entry name" value="Rhodopsin_bac_prd"/>
    <property type="match status" value="1"/>
</dbReference>
<keyword evidence="15" id="KW-1185">Reference proteome</keyword>
<keyword evidence="3" id="KW-0600">Photoreceptor protein</keyword>
<comment type="similarity">
    <text evidence="2">Belongs to the archaeal/bacterial/fungal opsin family.</text>
</comment>
<feature type="transmembrane region" description="Helical" evidence="13">
    <location>
        <begin position="95"/>
        <end position="115"/>
    </location>
</feature>
<evidence type="ECO:0000256" key="6">
    <source>
        <dbReference type="ARBA" id="ARBA00022925"/>
    </source>
</evidence>
<dbReference type="GO" id="GO:0016020">
    <property type="term" value="C:membrane"/>
    <property type="evidence" value="ECO:0007669"/>
    <property type="project" value="UniProtKB-SubCell"/>
</dbReference>
<keyword evidence="8 12" id="KW-0157">Chromophore</keyword>
<feature type="transmembrane region" description="Helical" evidence="13">
    <location>
        <begin position="223"/>
        <end position="244"/>
    </location>
</feature>
<accession>A0A6M1SYC8</accession>
<protein>
    <submittedName>
        <fullName evidence="14">Bacteriorhodopsin</fullName>
    </submittedName>
</protein>
<dbReference type="GO" id="GO:0009881">
    <property type="term" value="F:photoreceptor activity"/>
    <property type="evidence" value="ECO:0007669"/>
    <property type="project" value="UniProtKB-KW"/>
</dbReference>
<keyword evidence="4" id="KW-0716">Sensory transduction</keyword>
<dbReference type="EMBL" id="JAALLT010000002">
    <property type="protein sequence ID" value="NGP76184.1"/>
    <property type="molecule type" value="Genomic_DNA"/>
</dbReference>
<sequence>MIMELSSLTLGEYSLVYNLFSFTIASMLAAGLFFILAQPRVAPKYRISLIVSTLVVGIAAYHYFRITGSWVDAYTLSEAGNYVASGKPFNDAYRYVDWLLTVPLLLVELVLVLNLSREKSSSMLTKLVIAAGAMIILGYPGEIAMDNGTRALWGFLSTIPFVYIVWVLWKQLGDTMGDQPERVRILFRNIRLLLLGTWGFYPIVYMAPFLGLTGAESQVAIQVGYSIADVLAKAGYGVMIYAIAREKSLAEGYSLEKAAA</sequence>
<dbReference type="PROSITE" id="PS00950">
    <property type="entry name" value="BACTERIAL_OPSIN_1"/>
    <property type="match status" value="1"/>
</dbReference>
<evidence type="ECO:0000256" key="3">
    <source>
        <dbReference type="ARBA" id="ARBA00022543"/>
    </source>
</evidence>
<keyword evidence="9 13" id="KW-0472">Membrane</keyword>
<feature type="site" description="Primary proton donor" evidence="11">
    <location>
        <position position="108"/>
    </location>
</feature>
<evidence type="ECO:0000313" key="14">
    <source>
        <dbReference type="EMBL" id="NGP76184.1"/>
    </source>
</evidence>
<dbReference type="Gene3D" id="1.20.1070.10">
    <property type="entry name" value="Rhodopsin 7-helix transmembrane proteins"/>
    <property type="match status" value="1"/>
</dbReference>
<keyword evidence="10" id="KW-0675">Receptor</keyword>
<keyword evidence="7 13" id="KW-1133">Transmembrane helix</keyword>
<organism evidence="14 15">
    <name type="scientific">Halalkalibaculum roseum</name>
    <dbReference type="NCBI Taxonomy" id="2709311"/>
    <lineage>
        <taxon>Bacteria</taxon>
        <taxon>Pseudomonadati</taxon>
        <taxon>Balneolota</taxon>
        <taxon>Balneolia</taxon>
        <taxon>Balneolales</taxon>
        <taxon>Balneolaceae</taxon>
        <taxon>Halalkalibaculum</taxon>
    </lineage>
</organism>
<dbReference type="SMART" id="SM01021">
    <property type="entry name" value="Bac_rhodopsin"/>
    <property type="match status" value="1"/>
</dbReference>
<dbReference type="PRINTS" id="PR00251">
    <property type="entry name" value="BACTRLOPSIN"/>
</dbReference>
<evidence type="ECO:0000256" key="5">
    <source>
        <dbReference type="ARBA" id="ARBA00022692"/>
    </source>
</evidence>
<evidence type="ECO:0000313" key="15">
    <source>
        <dbReference type="Proteomes" id="UP000473278"/>
    </source>
</evidence>
<dbReference type="InterPro" id="IPR018229">
    <property type="entry name" value="Rhodopsin_retinal_BS"/>
</dbReference>
<dbReference type="Proteomes" id="UP000473278">
    <property type="component" value="Unassembled WGS sequence"/>
</dbReference>
<dbReference type="InterPro" id="IPR017402">
    <property type="entry name" value="Proteorhodopsin"/>
</dbReference>
<comment type="PTM">
    <text evidence="12">Contains one covalently linked retinal chromophore.</text>
</comment>
<feature type="transmembrane region" description="Helical" evidence="13">
    <location>
        <begin position="151"/>
        <end position="169"/>
    </location>
</feature>
<dbReference type="AlphaFoldDB" id="A0A6M1SYC8"/>
<feature type="site" description="Responsible for spectral tuning" evidence="11">
    <location>
        <position position="105"/>
    </location>
</feature>
<comment type="subcellular location">
    <subcellularLocation>
        <location evidence="1">Membrane</location>
        <topology evidence="1">Multi-pass membrane protein</topology>
    </subcellularLocation>
</comment>
<evidence type="ECO:0000256" key="2">
    <source>
        <dbReference type="ARBA" id="ARBA00008130"/>
    </source>
</evidence>
<dbReference type="InterPro" id="IPR001425">
    <property type="entry name" value="Arc/bac/fun_rhodopsins"/>
</dbReference>
<proteinExistence type="inferred from homology"/>
<feature type="transmembrane region" description="Helical" evidence="13">
    <location>
        <begin position="15"/>
        <end position="35"/>
    </location>
</feature>
<feature type="transmembrane region" description="Helical" evidence="13">
    <location>
        <begin position="47"/>
        <end position="64"/>
    </location>
</feature>
<feature type="site" description="Primary proton acceptor" evidence="11">
    <location>
        <position position="97"/>
    </location>
</feature>
<evidence type="ECO:0000256" key="8">
    <source>
        <dbReference type="ARBA" id="ARBA00022991"/>
    </source>
</evidence>
<evidence type="ECO:0000256" key="11">
    <source>
        <dbReference type="PIRSR" id="PIRSR038142-1"/>
    </source>
</evidence>
<feature type="transmembrane region" description="Helical" evidence="13">
    <location>
        <begin position="190"/>
        <end position="211"/>
    </location>
</feature>
<evidence type="ECO:0000256" key="1">
    <source>
        <dbReference type="ARBA" id="ARBA00004141"/>
    </source>
</evidence>
<evidence type="ECO:0000256" key="4">
    <source>
        <dbReference type="ARBA" id="ARBA00022606"/>
    </source>
</evidence>
<gene>
    <name evidence="14" type="ORF">G3570_06045</name>
</gene>
<evidence type="ECO:0000256" key="7">
    <source>
        <dbReference type="ARBA" id="ARBA00022989"/>
    </source>
</evidence>
<keyword evidence="5 13" id="KW-0812">Transmembrane</keyword>
<dbReference type="GO" id="GO:0007602">
    <property type="term" value="P:phototransduction"/>
    <property type="evidence" value="ECO:0007669"/>
    <property type="project" value="UniProtKB-KW"/>
</dbReference>
<name>A0A6M1SYC8_9BACT</name>